<dbReference type="GO" id="GO:0005783">
    <property type="term" value="C:endoplasmic reticulum"/>
    <property type="evidence" value="ECO:0007669"/>
    <property type="project" value="TreeGrafter"/>
</dbReference>
<evidence type="ECO:0000256" key="3">
    <source>
        <dbReference type="ARBA" id="ARBA00013044"/>
    </source>
</evidence>
<dbReference type="PANTHER" id="PTHR45662:SF2">
    <property type="entry name" value="PHOSPHATIDYLINOSITOL-3-PHOSPHATASE SAC1"/>
    <property type="match status" value="1"/>
</dbReference>
<name>A0A9W8AND8_9FUNG</name>
<evidence type="ECO:0000313" key="6">
    <source>
        <dbReference type="Proteomes" id="UP001150925"/>
    </source>
</evidence>
<gene>
    <name evidence="5" type="primary">syj1</name>
    <name evidence="5" type="ORF">IWQ62_006246</name>
</gene>
<comment type="similarity">
    <text evidence="2">In the central section; belongs to the inositol 1,4,5-trisphosphate 5-phosphatase family.</text>
</comment>
<dbReference type="Pfam" id="PF22669">
    <property type="entry name" value="Exo_endo_phos2"/>
    <property type="match status" value="1"/>
</dbReference>
<feature type="domain" description="SAC" evidence="4">
    <location>
        <begin position="12"/>
        <end position="352"/>
    </location>
</feature>
<dbReference type="PROSITE" id="PS50275">
    <property type="entry name" value="SAC"/>
    <property type="match status" value="1"/>
</dbReference>
<organism evidence="5 6">
    <name type="scientific">Dispira parvispora</name>
    <dbReference type="NCBI Taxonomy" id="1520584"/>
    <lineage>
        <taxon>Eukaryota</taxon>
        <taxon>Fungi</taxon>
        <taxon>Fungi incertae sedis</taxon>
        <taxon>Zoopagomycota</taxon>
        <taxon>Kickxellomycotina</taxon>
        <taxon>Dimargaritomycetes</taxon>
        <taxon>Dimargaritales</taxon>
        <taxon>Dimargaritaceae</taxon>
        <taxon>Dispira</taxon>
    </lineage>
</organism>
<keyword evidence="5" id="KW-0378">Hydrolase</keyword>
<accession>A0A9W8AND8</accession>
<evidence type="ECO:0000256" key="2">
    <source>
        <dbReference type="ARBA" id="ARBA00009678"/>
    </source>
</evidence>
<dbReference type="InterPro" id="IPR002013">
    <property type="entry name" value="SAC_dom"/>
</dbReference>
<dbReference type="EMBL" id="JANBPY010003234">
    <property type="protein sequence ID" value="KAJ1952328.1"/>
    <property type="molecule type" value="Genomic_DNA"/>
</dbReference>
<dbReference type="EC" id="3.1.3.36" evidence="3"/>
<dbReference type="GO" id="GO:0046856">
    <property type="term" value="P:phosphatidylinositol dephosphorylation"/>
    <property type="evidence" value="ECO:0007669"/>
    <property type="project" value="InterPro"/>
</dbReference>
<sequence length="561" mass="64251">SVAASRHPCANLNQYLANASFFFSPTYDLTRNLQSHYIDSSPLHSEYPHDPKYLWNKFMLKPLLRFRQSLEPAHRRFLDDTALLVPLIQGYVGSVPMPYITEGYGHLCIISRSCSGRTGARYLTRGLDDMGNVANEVETEVMCLLNHSCYSFLILRGSVPVFWEQTGLQFSDHKIQLTRSYEATEPAFRLHVQELLQRYRRVHTVDLLKDRDTGSETMLSQAFRQHILDTHLPQLLPYTHFDFHAMCKGSNFANVGVLIDKISKDLAGYGYCWVDLKSFSVRKQQRGVVRVNCMDCLDRTNFAQNAISWAVLRQYLSDALDSRANDRLDIIYREHTQLWVENGDRLSRLYAGTGALRSNVLKSGKSTLAGLFQDVTKSVSRFYQNNFQDQSKQQVMDVLLGKTAQSRKIEVYIKSFAEIQQSLEVKKHQFLRSHRLKFFVTTFNVGGNCPRTPDVEKWLGASMGDTLPDVYAIGLQEIVDLNVSKMVSTDSSRRIAWEKLVIRVLGRFTQQHNETVEEHQRVQYVTLTSEQLTSACLMLFIKKSLAPHVRAVETAMKKTGF</sequence>
<evidence type="ECO:0000256" key="1">
    <source>
        <dbReference type="ARBA" id="ARBA00008943"/>
    </source>
</evidence>
<dbReference type="Proteomes" id="UP001150925">
    <property type="component" value="Unassembled WGS sequence"/>
</dbReference>
<evidence type="ECO:0000259" key="4">
    <source>
        <dbReference type="PROSITE" id="PS50275"/>
    </source>
</evidence>
<evidence type="ECO:0000313" key="5">
    <source>
        <dbReference type="EMBL" id="KAJ1952328.1"/>
    </source>
</evidence>
<reference evidence="5" key="1">
    <citation type="submission" date="2022-07" db="EMBL/GenBank/DDBJ databases">
        <title>Phylogenomic reconstructions and comparative analyses of Kickxellomycotina fungi.</title>
        <authorList>
            <person name="Reynolds N.K."/>
            <person name="Stajich J.E."/>
            <person name="Barry K."/>
            <person name="Grigoriev I.V."/>
            <person name="Crous P."/>
            <person name="Smith M.E."/>
        </authorList>
    </citation>
    <scope>NUCLEOTIDE SEQUENCE</scope>
    <source>
        <strain evidence="5">RSA 1196</strain>
    </source>
</reference>
<dbReference type="Pfam" id="PF02383">
    <property type="entry name" value="Syja_N"/>
    <property type="match status" value="1"/>
</dbReference>
<dbReference type="InterPro" id="IPR036691">
    <property type="entry name" value="Endo/exonu/phosph_ase_sf"/>
</dbReference>
<dbReference type="GO" id="GO:0004439">
    <property type="term" value="F:phosphatidylinositol-4,5-bisphosphate 5-phosphatase activity"/>
    <property type="evidence" value="ECO:0007669"/>
    <property type="project" value="UniProtKB-EC"/>
</dbReference>
<dbReference type="GO" id="GO:0043812">
    <property type="term" value="F:phosphatidylinositol-4-phosphate phosphatase activity"/>
    <property type="evidence" value="ECO:0007669"/>
    <property type="project" value="TreeGrafter"/>
</dbReference>
<proteinExistence type="inferred from homology"/>
<protein>
    <recommendedName>
        <fullName evidence="3">phosphoinositide 5-phosphatase</fullName>
        <ecNumber evidence="3">3.1.3.36</ecNumber>
    </recommendedName>
</protein>
<feature type="non-terminal residue" evidence="5">
    <location>
        <position position="1"/>
    </location>
</feature>
<comment type="similarity">
    <text evidence="1">Belongs to the synaptojanin family.</text>
</comment>
<dbReference type="AlphaFoldDB" id="A0A9W8AND8"/>
<keyword evidence="6" id="KW-1185">Reference proteome</keyword>
<dbReference type="SUPFAM" id="SSF56219">
    <property type="entry name" value="DNase I-like"/>
    <property type="match status" value="1"/>
</dbReference>
<feature type="non-terminal residue" evidence="5">
    <location>
        <position position="561"/>
    </location>
</feature>
<dbReference type="OrthoDB" id="405996at2759"/>
<dbReference type="InterPro" id="IPR000300">
    <property type="entry name" value="IPPc"/>
</dbReference>
<dbReference type="Gene3D" id="3.60.10.10">
    <property type="entry name" value="Endonuclease/exonuclease/phosphatase"/>
    <property type="match status" value="1"/>
</dbReference>
<dbReference type="PANTHER" id="PTHR45662">
    <property type="entry name" value="PHOSPHATIDYLINOSITIDE PHOSPHATASE SAC1"/>
    <property type="match status" value="1"/>
</dbReference>
<comment type="caution">
    <text evidence="5">The sequence shown here is derived from an EMBL/GenBank/DDBJ whole genome shotgun (WGS) entry which is preliminary data.</text>
</comment>